<keyword evidence="5" id="KW-1185">Reference proteome</keyword>
<feature type="domain" description="Nephrocystin 3-like N-terminal" evidence="3">
    <location>
        <begin position="244"/>
        <end position="312"/>
    </location>
</feature>
<organism evidence="4 5">
    <name type="scientific">Lachnellula willkommii</name>
    <dbReference type="NCBI Taxonomy" id="215461"/>
    <lineage>
        <taxon>Eukaryota</taxon>
        <taxon>Fungi</taxon>
        <taxon>Dikarya</taxon>
        <taxon>Ascomycota</taxon>
        <taxon>Pezizomycotina</taxon>
        <taxon>Leotiomycetes</taxon>
        <taxon>Helotiales</taxon>
        <taxon>Lachnaceae</taxon>
        <taxon>Lachnellula</taxon>
    </lineage>
</organism>
<reference evidence="4 5" key="1">
    <citation type="submission" date="2018-05" db="EMBL/GenBank/DDBJ databases">
        <title>Genome sequencing and assembly of the regulated plant pathogen Lachnellula willkommii and related sister species for the development of diagnostic species identification markers.</title>
        <authorList>
            <person name="Giroux E."/>
            <person name="Bilodeau G."/>
        </authorList>
    </citation>
    <scope>NUCLEOTIDE SEQUENCE [LARGE SCALE GENOMIC DNA]</scope>
    <source>
        <strain evidence="4 5">CBS 172.35</strain>
    </source>
</reference>
<keyword evidence="1" id="KW-0677">Repeat</keyword>
<dbReference type="Pfam" id="PF24883">
    <property type="entry name" value="NPHP3_N"/>
    <property type="match status" value="1"/>
</dbReference>
<evidence type="ECO:0000313" key="4">
    <source>
        <dbReference type="EMBL" id="TVY87919.1"/>
    </source>
</evidence>
<comment type="caution">
    <text evidence="4">The sequence shown here is derived from an EMBL/GenBank/DDBJ whole genome shotgun (WGS) entry which is preliminary data.</text>
</comment>
<evidence type="ECO:0000256" key="1">
    <source>
        <dbReference type="ARBA" id="ARBA00022737"/>
    </source>
</evidence>
<protein>
    <recommendedName>
        <fullName evidence="3">Nephrocystin 3-like N-terminal domain-containing protein</fullName>
    </recommendedName>
</protein>
<evidence type="ECO:0000256" key="2">
    <source>
        <dbReference type="SAM" id="MobiDB-lite"/>
    </source>
</evidence>
<dbReference type="InterPro" id="IPR056884">
    <property type="entry name" value="NPHP3-like_N"/>
</dbReference>
<sequence>MDPLTAIGLAGNIISFVDFSLKTISRAKQLYESATGATAENEELERLAKNLKSLVDSTRPKHRGTPQNSHSGADSSRATVLNNLSQQCAQVADELLEILDSVKVQGDGRTRKSAVQAMKMMWKQDRIDALQRRLDLISKQLMDGMNMEHIEEINTRLREMAIENTRLEANRSQEIDQLRRDLNSGFQGIKSNVEEEQAPGFWLVLSDSARRGQAYFAEQVILQNLRFSSIDSRQQSISKEHSQTFLWIFDETSLTKFVEWLEGEDGVYWISGKPGSGKSTLLKFVAEHEKTTQHLKAWAGDKKLVTANFYFWNASSRNS</sequence>
<evidence type="ECO:0000313" key="5">
    <source>
        <dbReference type="Proteomes" id="UP000315522"/>
    </source>
</evidence>
<feature type="compositionally biased region" description="Polar residues" evidence="2">
    <location>
        <begin position="65"/>
        <end position="76"/>
    </location>
</feature>
<dbReference type="EMBL" id="QGML01002063">
    <property type="protein sequence ID" value="TVY87919.1"/>
    <property type="molecule type" value="Genomic_DNA"/>
</dbReference>
<proteinExistence type="predicted"/>
<feature type="region of interest" description="Disordered" evidence="2">
    <location>
        <begin position="54"/>
        <end position="76"/>
    </location>
</feature>
<gene>
    <name evidence="4" type="ORF">LAWI1_G008839</name>
</gene>
<accession>A0A559M4Q0</accession>
<evidence type="ECO:0000259" key="3">
    <source>
        <dbReference type="Pfam" id="PF24883"/>
    </source>
</evidence>
<dbReference type="PANTHER" id="PTHR10039:SF5">
    <property type="entry name" value="NACHT DOMAIN-CONTAINING PROTEIN"/>
    <property type="match status" value="1"/>
</dbReference>
<dbReference type="PANTHER" id="PTHR10039">
    <property type="entry name" value="AMELOGENIN"/>
    <property type="match status" value="1"/>
</dbReference>
<dbReference type="AlphaFoldDB" id="A0A559M4Q0"/>
<dbReference type="Proteomes" id="UP000315522">
    <property type="component" value="Unassembled WGS sequence"/>
</dbReference>
<name>A0A559M4Q0_9HELO</name>